<sequence>MQRRLRVNRSTHKLETIHESDQESSESTFTPWNDNKTMSKSTLNQITTFTVDQFLCLTEENFYELSCTLEYLEFCEAKLSTNLTSLNKRTEKMFEETKIVRLITFKNWNLVILFRITQNASVNFNYQVR</sequence>
<reference evidence="1" key="1">
    <citation type="submission" date="2023-06" db="EMBL/GenBank/DDBJ databases">
        <authorList>
            <person name="Kurt Z."/>
        </authorList>
    </citation>
    <scope>NUCLEOTIDE SEQUENCE</scope>
</reference>
<keyword evidence="3" id="KW-1185">Reference proteome</keyword>
<dbReference type="AlphaFoldDB" id="A0AA86QYP7"/>
<name>A0AA86QYP7_9EUKA</name>
<proteinExistence type="predicted"/>
<evidence type="ECO:0000313" key="1">
    <source>
        <dbReference type="EMBL" id="CAI9962298.1"/>
    </source>
</evidence>
<gene>
    <name evidence="2" type="ORF">HINF_LOCUS4027</name>
    <name evidence="1" type="ORF">HINF_LOCUS49943</name>
</gene>
<dbReference type="EMBL" id="CAXDID020000007">
    <property type="protein sequence ID" value="CAL5976860.1"/>
    <property type="molecule type" value="Genomic_DNA"/>
</dbReference>
<dbReference type="Proteomes" id="UP001642409">
    <property type="component" value="Unassembled WGS sequence"/>
</dbReference>
<protein>
    <submittedName>
        <fullName evidence="2">Hypothetical_protein</fullName>
    </submittedName>
</protein>
<accession>A0AA86QYP7</accession>
<organism evidence="1">
    <name type="scientific">Hexamita inflata</name>
    <dbReference type="NCBI Taxonomy" id="28002"/>
    <lineage>
        <taxon>Eukaryota</taxon>
        <taxon>Metamonada</taxon>
        <taxon>Diplomonadida</taxon>
        <taxon>Hexamitidae</taxon>
        <taxon>Hexamitinae</taxon>
        <taxon>Hexamita</taxon>
    </lineage>
</organism>
<evidence type="ECO:0000313" key="3">
    <source>
        <dbReference type="Proteomes" id="UP001642409"/>
    </source>
</evidence>
<dbReference type="EMBL" id="CATOUU010000952">
    <property type="protein sequence ID" value="CAI9962298.1"/>
    <property type="molecule type" value="Genomic_DNA"/>
</dbReference>
<evidence type="ECO:0000313" key="2">
    <source>
        <dbReference type="EMBL" id="CAL5976860.1"/>
    </source>
</evidence>
<comment type="caution">
    <text evidence="1">The sequence shown here is derived from an EMBL/GenBank/DDBJ whole genome shotgun (WGS) entry which is preliminary data.</text>
</comment>
<reference evidence="2 3" key="2">
    <citation type="submission" date="2024-07" db="EMBL/GenBank/DDBJ databases">
        <authorList>
            <person name="Akdeniz Z."/>
        </authorList>
    </citation>
    <scope>NUCLEOTIDE SEQUENCE [LARGE SCALE GENOMIC DNA]</scope>
</reference>